<accession>A0AA94EYF1</accession>
<gene>
    <name evidence="1" type="ORF">EJB19_12710</name>
</gene>
<sequence length="188" mass="22663">MKEKIKEISSQFEIAIKKFEEENISSRIKSFEMDCNKLNFDFDNIDICEDPYFKEMFDELKLVTDYPTVYWFEFDTNKHSSEYLFNIFKNYKENITKRNPPAIYKYFRNTNILYIGKSKSCLWGRLLLHLGFHRDKHSQGLILNEWAHNIDLKLKFSYCVFNREMVDLIALYELKLAQNNKPLIGKHQ</sequence>
<protein>
    <recommendedName>
        <fullName evidence="2">GIY-YIG domain-containing protein</fullName>
    </recommendedName>
</protein>
<dbReference type="RefSeq" id="WP_063743048.1">
    <property type="nucleotide sequence ID" value="NZ_RWGX02000008.1"/>
</dbReference>
<reference evidence="1" key="1">
    <citation type="submission" date="2018-12" db="EMBL/GenBank/DDBJ databases">
        <title>Draft genome sequence of Flaovobacterium columnare BGFS27 isolated from channel catfish in Alabama.</title>
        <authorList>
            <person name="Cai W."/>
            <person name="Arias C."/>
        </authorList>
    </citation>
    <scope>NUCLEOTIDE SEQUENCE [LARGE SCALE GENOMIC DNA]</scope>
    <source>
        <strain evidence="1">BGFS27</strain>
    </source>
</reference>
<dbReference type="AlphaFoldDB" id="A0AA94EYF1"/>
<proteinExistence type="predicted"/>
<comment type="caution">
    <text evidence="1">The sequence shown here is derived from an EMBL/GenBank/DDBJ whole genome shotgun (WGS) entry which is preliminary data.</text>
</comment>
<evidence type="ECO:0000313" key="1">
    <source>
        <dbReference type="EMBL" id="RVU87194.1"/>
    </source>
</evidence>
<name>A0AA94EYF1_9FLAO</name>
<dbReference type="EMBL" id="RWGX01000005">
    <property type="protein sequence ID" value="RVU87194.1"/>
    <property type="molecule type" value="Genomic_DNA"/>
</dbReference>
<organism evidence="1">
    <name type="scientific">Flavobacterium columnare</name>
    <dbReference type="NCBI Taxonomy" id="996"/>
    <lineage>
        <taxon>Bacteria</taxon>
        <taxon>Pseudomonadati</taxon>
        <taxon>Bacteroidota</taxon>
        <taxon>Flavobacteriia</taxon>
        <taxon>Flavobacteriales</taxon>
        <taxon>Flavobacteriaceae</taxon>
        <taxon>Flavobacterium</taxon>
    </lineage>
</organism>
<evidence type="ECO:0008006" key="2">
    <source>
        <dbReference type="Google" id="ProtNLM"/>
    </source>
</evidence>